<evidence type="ECO:0000256" key="5">
    <source>
        <dbReference type="ARBA" id="ARBA00023242"/>
    </source>
</evidence>
<protein>
    <submittedName>
        <fullName evidence="8">Origin recognition complex subunit 6</fullName>
    </submittedName>
</protein>
<dbReference type="AlphaFoldDB" id="A0A9Q0MLJ8"/>
<sequence>MDLVKDVSKKLDIDDKKVIDKASEHLRLLQVKNSNLQITEYARIVICLDIAASHTDTAFNQGAAFQLLGYGKEKYRKEKNIILRVLNVNQVHDIRTICQSIKAINSQELEENATKMLKDFKVSKDVTDAHPQYDAMAVYQTSKMMKIKVNEEKLIDASHLKRMQWTNLKNQWHRWLEENKITLKNFSRKRNANNGSANEVDTVEETKENINPKVKCTEASESYEDWKKRILAKAHADLKNS</sequence>
<dbReference type="PANTHER" id="PTHR13394">
    <property type="entry name" value="ORIGIN RECOGNITION COMPLEX SUBUNIT 6"/>
    <property type="match status" value="1"/>
</dbReference>
<evidence type="ECO:0000259" key="6">
    <source>
        <dbReference type="Pfam" id="PF05460"/>
    </source>
</evidence>
<dbReference type="Gene3D" id="1.10.472.10">
    <property type="entry name" value="Cyclin-like"/>
    <property type="match status" value="1"/>
</dbReference>
<dbReference type="Pfam" id="PF21913">
    <property type="entry name" value="ORC6_2nd"/>
    <property type="match status" value="1"/>
</dbReference>
<dbReference type="Proteomes" id="UP001151699">
    <property type="component" value="Unassembled WGS sequence"/>
</dbReference>
<dbReference type="GO" id="GO:0005664">
    <property type="term" value="C:nuclear origin of replication recognition complex"/>
    <property type="evidence" value="ECO:0007669"/>
    <property type="project" value="InterPro"/>
</dbReference>
<dbReference type="InterPro" id="IPR008721">
    <property type="entry name" value="ORC6_cyclin_first"/>
</dbReference>
<comment type="similarity">
    <text evidence="2">Belongs to the ORC6 family.</text>
</comment>
<evidence type="ECO:0000313" key="8">
    <source>
        <dbReference type="EMBL" id="KAJ6626123.1"/>
    </source>
</evidence>
<keyword evidence="5" id="KW-0539">Nucleus</keyword>
<dbReference type="OrthoDB" id="5552484at2759"/>
<dbReference type="PANTHER" id="PTHR13394:SF0">
    <property type="entry name" value="ORIGIN RECOGNITION COMPLEX SUBUNIT 6"/>
    <property type="match status" value="1"/>
</dbReference>
<evidence type="ECO:0000313" key="9">
    <source>
        <dbReference type="Proteomes" id="UP001151699"/>
    </source>
</evidence>
<name>A0A9Q0MLJ8_9DIPT</name>
<evidence type="ECO:0000256" key="1">
    <source>
        <dbReference type="ARBA" id="ARBA00004123"/>
    </source>
</evidence>
<reference evidence="8" key="1">
    <citation type="submission" date="2022-07" db="EMBL/GenBank/DDBJ databases">
        <authorList>
            <person name="Trinca V."/>
            <person name="Uliana J.V.C."/>
            <person name="Torres T.T."/>
            <person name="Ward R.J."/>
            <person name="Monesi N."/>
        </authorList>
    </citation>
    <scope>NUCLEOTIDE SEQUENCE</scope>
    <source>
        <strain evidence="8">HSMRA1968</strain>
        <tissue evidence="8">Whole embryos</tissue>
    </source>
</reference>
<dbReference type="InterPro" id="IPR054113">
    <property type="entry name" value="ORC6_cyclin-like_2nd"/>
</dbReference>
<dbReference type="InterPro" id="IPR020529">
    <property type="entry name" value="ORC6_met/pln"/>
</dbReference>
<organism evidence="8 9">
    <name type="scientific">Pseudolycoriella hygida</name>
    <dbReference type="NCBI Taxonomy" id="35572"/>
    <lineage>
        <taxon>Eukaryota</taxon>
        <taxon>Metazoa</taxon>
        <taxon>Ecdysozoa</taxon>
        <taxon>Arthropoda</taxon>
        <taxon>Hexapoda</taxon>
        <taxon>Insecta</taxon>
        <taxon>Pterygota</taxon>
        <taxon>Neoptera</taxon>
        <taxon>Endopterygota</taxon>
        <taxon>Diptera</taxon>
        <taxon>Nematocera</taxon>
        <taxon>Sciaroidea</taxon>
        <taxon>Sciaridae</taxon>
        <taxon>Pseudolycoriella</taxon>
    </lineage>
</organism>
<dbReference type="GO" id="GO:0006270">
    <property type="term" value="P:DNA replication initiation"/>
    <property type="evidence" value="ECO:0007669"/>
    <property type="project" value="TreeGrafter"/>
</dbReference>
<accession>A0A9Q0MLJ8</accession>
<evidence type="ECO:0000256" key="4">
    <source>
        <dbReference type="ARBA" id="ARBA00023125"/>
    </source>
</evidence>
<evidence type="ECO:0000259" key="7">
    <source>
        <dbReference type="Pfam" id="PF21913"/>
    </source>
</evidence>
<keyword evidence="3" id="KW-0235">DNA replication</keyword>
<dbReference type="Pfam" id="PF05460">
    <property type="entry name" value="ORC6"/>
    <property type="match status" value="1"/>
</dbReference>
<dbReference type="EMBL" id="WJQU01003282">
    <property type="protein sequence ID" value="KAJ6626123.1"/>
    <property type="molecule type" value="Genomic_DNA"/>
</dbReference>
<dbReference type="GO" id="GO:0003677">
    <property type="term" value="F:DNA binding"/>
    <property type="evidence" value="ECO:0007669"/>
    <property type="project" value="UniProtKB-KW"/>
</dbReference>
<evidence type="ECO:0000256" key="2">
    <source>
        <dbReference type="ARBA" id="ARBA00010840"/>
    </source>
</evidence>
<comment type="subcellular location">
    <subcellularLocation>
        <location evidence="1">Nucleus</location>
    </subcellularLocation>
</comment>
<feature type="domain" description="ORC6 second cyclin-like" evidence="7">
    <location>
        <begin position="105"/>
        <end position="173"/>
    </location>
</feature>
<gene>
    <name evidence="8" type="primary">Orc6_1</name>
    <name evidence="8" type="ORF">Bhyg_16125</name>
</gene>
<proteinExistence type="inferred from homology"/>
<keyword evidence="9" id="KW-1185">Reference proteome</keyword>
<feature type="domain" description="ORC6 first cyclin-like" evidence="6">
    <location>
        <begin position="5"/>
        <end position="88"/>
    </location>
</feature>
<keyword evidence="4" id="KW-0238">DNA-binding</keyword>
<evidence type="ECO:0000256" key="3">
    <source>
        <dbReference type="ARBA" id="ARBA00022705"/>
    </source>
</evidence>
<comment type="caution">
    <text evidence="8">The sequence shown here is derived from an EMBL/GenBank/DDBJ whole genome shotgun (WGS) entry which is preliminary data.</text>
</comment>